<dbReference type="FunFam" id="2.10.25.10:FF:000400">
    <property type="entry name" value="Crumbs cell polarity complex component 1"/>
    <property type="match status" value="1"/>
</dbReference>
<dbReference type="GO" id="GO:0016324">
    <property type="term" value="C:apical plasma membrane"/>
    <property type="evidence" value="ECO:0007669"/>
    <property type="project" value="UniProtKB-SubCell"/>
</dbReference>
<dbReference type="PROSITE" id="PS00010">
    <property type="entry name" value="ASX_HYDROXYL"/>
    <property type="match status" value="8"/>
</dbReference>
<keyword evidence="5" id="KW-0812">Transmembrane</keyword>
<evidence type="ECO:0000256" key="12">
    <source>
        <dbReference type="ARBA" id="ARBA00023273"/>
    </source>
</evidence>
<feature type="disulfide bond" evidence="14">
    <location>
        <begin position="1143"/>
        <end position="1153"/>
    </location>
</feature>
<dbReference type="PROSITE" id="PS01187">
    <property type="entry name" value="EGF_CA"/>
    <property type="match status" value="3"/>
</dbReference>
<dbReference type="InterPro" id="IPR001881">
    <property type="entry name" value="EGF-like_Ca-bd_dom"/>
</dbReference>
<dbReference type="GO" id="GO:0007157">
    <property type="term" value="P:heterophilic cell-cell adhesion via plasma membrane cell adhesion molecules"/>
    <property type="evidence" value="ECO:0007669"/>
    <property type="project" value="TreeGrafter"/>
</dbReference>
<protein>
    <recommendedName>
        <fullName evidence="19">Crumbs cell polarity complex component 1</fullName>
    </recommendedName>
</protein>
<keyword evidence="12" id="KW-0966">Cell projection</keyword>
<dbReference type="FunFam" id="2.10.25.10:FF:000348">
    <property type="entry name" value="Crumbs 1, cell polarity complex component"/>
    <property type="match status" value="1"/>
</dbReference>
<evidence type="ECO:0000256" key="14">
    <source>
        <dbReference type="PROSITE-ProRule" id="PRU00076"/>
    </source>
</evidence>
<dbReference type="Proteomes" id="UP000316079">
    <property type="component" value="Unassembled WGS sequence"/>
</dbReference>
<organism evidence="17 18">
    <name type="scientific">Danionella cerebrum</name>
    <dbReference type="NCBI Taxonomy" id="2873325"/>
    <lineage>
        <taxon>Eukaryota</taxon>
        <taxon>Metazoa</taxon>
        <taxon>Chordata</taxon>
        <taxon>Craniata</taxon>
        <taxon>Vertebrata</taxon>
        <taxon>Euteleostomi</taxon>
        <taxon>Actinopterygii</taxon>
        <taxon>Neopterygii</taxon>
        <taxon>Teleostei</taxon>
        <taxon>Ostariophysi</taxon>
        <taxon>Cypriniformes</taxon>
        <taxon>Danionidae</taxon>
        <taxon>Danioninae</taxon>
        <taxon>Danionella</taxon>
    </lineage>
</organism>
<feature type="domain" description="EGF-like" evidence="16">
    <location>
        <begin position="88"/>
        <end position="127"/>
    </location>
</feature>
<dbReference type="FunFam" id="2.10.25.10:FF:000751">
    <property type="entry name" value="Crumbs family member 1, photoreceptor morphogenesis associated"/>
    <property type="match status" value="1"/>
</dbReference>
<dbReference type="PROSITE" id="PS00022">
    <property type="entry name" value="EGF_1"/>
    <property type="match status" value="14"/>
</dbReference>
<evidence type="ECO:0000256" key="2">
    <source>
        <dbReference type="ARBA" id="ARBA00004316"/>
    </source>
</evidence>
<feature type="domain" description="EGF-like" evidence="16">
    <location>
        <begin position="243"/>
        <end position="280"/>
    </location>
</feature>
<feature type="disulfide bond" evidence="14">
    <location>
        <begin position="670"/>
        <end position="679"/>
    </location>
</feature>
<feature type="disulfide bond" evidence="14">
    <location>
        <begin position="117"/>
        <end position="126"/>
    </location>
</feature>
<dbReference type="FunFam" id="2.60.120.200:FF:000055">
    <property type="entry name" value="Crumbs cell polarity complex component 1"/>
    <property type="match status" value="1"/>
</dbReference>
<feature type="domain" description="EGF-like" evidence="16">
    <location>
        <begin position="320"/>
        <end position="376"/>
    </location>
</feature>
<feature type="domain" description="EGF-like" evidence="16">
    <location>
        <begin position="1101"/>
        <end position="1137"/>
    </location>
</feature>
<feature type="domain" description="EGF-like" evidence="16">
    <location>
        <begin position="1139"/>
        <end position="1174"/>
    </location>
</feature>
<dbReference type="Pfam" id="PF00008">
    <property type="entry name" value="EGF"/>
    <property type="match status" value="6"/>
</dbReference>
<keyword evidence="6" id="KW-0732">Signal</keyword>
<dbReference type="InterPro" id="IPR013320">
    <property type="entry name" value="ConA-like_dom_sf"/>
</dbReference>
<dbReference type="PROSITE" id="PS01186">
    <property type="entry name" value="EGF_2"/>
    <property type="match status" value="10"/>
</dbReference>
<feature type="disulfide bond" evidence="14">
    <location>
        <begin position="1127"/>
        <end position="1136"/>
    </location>
</feature>
<feature type="domain" description="EGF-like" evidence="16">
    <location>
        <begin position="6"/>
        <end position="45"/>
    </location>
</feature>
<keyword evidence="9" id="KW-0472">Membrane</keyword>
<dbReference type="CDD" id="cd00110">
    <property type="entry name" value="LamG"/>
    <property type="match status" value="3"/>
</dbReference>
<feature type="domain" description="Laminin G" evidence="15">
    <location>
        <begin position="914"/>
        <end position="1099"/>
    </location>
</feature>
<dbReference type="FunFam" id="2.10.25.10:FF:000031">
    <property type="entry name" value="neurogenic locus notch homolog protein 3"/>
    <property type="match status" value="1"/>
</dbReference>
<dbReference type="PANTHER" id="PTHR24049:SF1">
    <property type="entry name" value="PROTEIN CRUMBS HOMOLOG 1"/>
    <property type="match status" value="1"/>
</dbReference>
<dbReference type="GO" id="GO:0045197">
    <property type="term" value="P:establishment or maintenance of epithelial cell apical/basal polarity"/>
    <property type="evidence" value="ECO:0007669"/>
    <property type="project" value="TreeGrafter"/>
</dbReference>
<feature type="domain" description="EGF-like" evidence="16">
    <location>
        <begin position="378"/>
        <end position="420"/>
    </location>
</feature>
<proteinExistence type="inferred from homology"/>
<feature type="disulfide bond" evidence="14">
    <location>
        <begin position="366"/>
        <end position="375"/>
    </location>
</feature>
<dbReference type="FunFam" id="2.10.25.10:FF:000066">
    <property type="entry name" value="FAT atypical cadherin 4"/>
    <property type="match status" value="1"/>
</dbReference>
<comment type="subcellular location">
    <subcellularLocation>
        <location evidence="1">Apical cell membrane</location>
        <topology evidence="1">Single-pass type I membrane protein</topology>
    </subcellularLocation>
    <subcellularLocation>
        <location evidence="2">Cell projection</location>
    </subcellularLocation>
</comment>
<dbReference type="InterPro" id="IPR018097">
    <property type="entry name" value="EGF_Ca-bd_CS"/>
</dbReference>
<dbReference type="GO" id="GO:0042995">
    <property type="term" value="C:cell projection"/>
    <property type="evidence" value="ECO:0007669"/>
    <property type="project" value="UniProtKB-SubCell"/>
</dbReference>
<feature type="domain" description="EGF-like" evidence="16">
    <location>
        <begin position="1176"/>
        <end position="1212"/>
    </location>
</feature>
<reference evidence="17 18" key="1">
    <citation type="journal article" date="2019" name="Sci. Data">
        <title>Hybrid genome assembly and annotation of Danionella translucida.</title>
        <authorList>
            <person name="Kadobianskyi M."/>
            <person name="Schulze L."/>
            <person name="Schuelke M."/>
            <person name="Judkewitz B."/>
        </authorList>
    </citation>
    <scope>NUCLEOTIDE SEQUENCE [LARGE SCALE GENOMIC DNA]</scope>
    <source>
        <strain evidence="17 18">Bolton</strain>
    </source>
</reference>
<dbReference type="SUPFAM" id="SSF57196">
    <property type="entry name" value="EGF/Laminin"/>
    <property type="match status" value="8"/>
</dbReference>
<dbReference type="InterPro" id="IPR009030">
    <property type="entry name" value="Growth_fac_rcpt_cys_sf"/>
</dbReference>
<dbReference type="PANTHER" id="PTHR24049">
    <property type="entry name" value="CRUMBS FAMILY MEMBER"/>
    <property type="match status" value="1"/>
</dbReference>
<feature type="domain" description="EGF-like" evidence="16">
    <location>
        <begin position="129"/>
        <end position="165"/>
    </location>
</feature>
<dbReference type="GO" id="GO:0048731">
    <property type="term" value="P:system development"/>
    <property type="evidence" value="ECO:0007669"/>
    <property type="project" value="UniProtKB-ARBA"/>
</dbReference>
<evidence type="ECO:0000313" key="17">
    <source>
        <dbReference type="EMBL" id="TRY96918.1"/>
    </source>
</evidence>
<dbReference type="InterPro" id="IPR000742">
    <property type="entry name" value="EGF"/>
</dbReference>
<feature type="disulfide bond" evidence="14">
    <location>
        <begin position="308"/>
        <end position="317"/>
    </location>
</feature>
<dbReference type="Pfam" id="PF02210">
    <property type="entry name" value="Laminin_G_2"/>
    <property type="match status" value="3"/>
</dbReference>
<feature type="disulfide bond" evidence="14">
    <location>
        <begin position="231"/>
        <end position="240"/>
    </location>
</feature>
<keyword evidence="10 14" id="KW-1015">Disulfide bond</keyword>
<dbReference type="GO" id="GO:0030154">
    <property type="term" value="P:cell differentiation"/>
    <property type="evidence" value="ECO:0007669"/>
    <property type="project" value="UniProtKB-ARBA"/>
</dbReference>
<keyword evidence="7" id="KW-0677">Repeat</keyword>
<evidence type="ECO:0008006" key="19">
    <source>
        <dbReference type="Google" id="ProtNLM"/>
    </source>
</evidence>
<dbReference type="EMBL" id="SRMA01025248">
    <property type="protein sequence ID" value="TRY96918.1"/>
    <property type="molecule type" value="Genomic_DNA"/>
</dbReference>
<comment type="similarity">
    <text evidence="13">Belongs to the Crumbs protein family.</text>
</comment>
<comment type="caution">
    <text evidence="17">The sequence shown here is derived from an EMBL/GenBank/DDBJ whole genome shotgun (WGS) entry which is preliminary data.</text>
</comment>
<feature type="non-terminal residue" evidence="17">
    <location>
        <position position="1"/>
    </location>
</feature>
<feature type="domain" description="EGF-like" evidence="16">
    <location>
        <begin position="644"/>
        <end position="680"/>
    </location>
</feature>
<dbReference type="InterPro" id="IPR051022">
    <property type="entry name" value="Notch_Cell-Fate_Det"/>
</dbReference>
<feature type="disulfide bond" evidence="14">
    <location>
        <begin position="1164"/>
        <end position="1173"/>
    </location>
</feature>
<keyword evidence="8" id="KW-1133">Transmembrane helix</keyword>
<feature type="disulfide bond" evidence="14">
    <location>
        <begin position="1202"/>
        <end position="1211"/>
    </location>
</feature>
<feature type="disulfide bond" evidence="14">
    <location>
        <begin position="155"/>
        <end position="164"/>
    </location>
</feature>
<dbReference type="FunFam" id="2.10.25.10:FF:000039">
    <property type="entry name" value="Crumbs cell polarity complex component 1"/>
    <property type="match status" value="1"/>
</dbReference>
<dbReference type="InterPro" id="IPR013032">
    <property type="entry name" value="EGF-like_CS"/>
</dbReference>
<evidence type="ECO:0000256" key="10">
    <source>
        <dbReference type="ARBA" id="ARBA00023157"/>
    </source>
</evidence>
<accession>A0A553R406</accession>
<dbReference type="FunFam" id="2.10.25.10:FF:000143">
    <property type="entry name" value="Protein crumbs 1"/>
    <property type="match status" value="1"/>
</dbReference>
<gene>
    <name evidence="17" type="ORF">DNTS_014275</name>
</gene>
<sequence length="1347" mass="148271">ASLLRNSTLCLDNPCQNNAQCREELSDILCQCQSHLPIFRSTHCDSSSTFCQLSICQGNATCQPTGAHPGELVCQCEPGLLGQDCHSSAQFCAHWLCGESARCQAVQGGSPGYACICQKGYTGSSCEKEVDYCSPNPCRNRAICRSRRDGPICFCVPGFQGKRCEIEVNECVSRPCRNGATCVDKIGRYICLCSPGYTGASCEIEIDECQSQPCLHGGRCHDHINGFSCTCLAGFQGTSCEIDIDECSEKPCQNGALCVDQINSYHCDCSSTNFTGDHCEIPPPPCWNQPCLNSALCKDNGKNYTCTCWPGFEGRNCETDISECGSSPCVNDGVCLEFSWLALYGTEPQFPARYNPKQASGFICKCPPGFSGTFCEQNFTACTISPCENGATCEDFLGSYKCICLSEPQQGLLYGGHNCSEPLVGCDGHECQNGGACMPFLSEGVHGYSCVCQPGSTGSYCQTPTIFSFETNRGFLHLQTPLLGEETYINITLSFRTVLENTVLFQRGNEGVILRLELQEKQLFLELKRESQPNGSSWILTLPEDVSDGEWHTVEAVLGEGILLLQLQEPCLGGGICGATTQVEIGTLQLESVLQSTYVGGLDKGMGYKSFIGCMRDLFVDSQLMVPEDWLSSSAVNIVQGCNHYDRCLSGPCENHAECINLWQGYQCKCLRPYVGQTCAEEYMTARFGQADSTSYASFTYKDEPSSDKLHVSMFLRTRKDSGLLVLLANSTMEYLQIWLEKGKMIVQVNNLNITGETIVNDGEIHFISVTIEEGVITVRESELDLESKFVEPVSIQFGDVIYVGGLLDADALSSFGGYFKGCLQDLRLNEKKLEFFQTEASAVLPDHVLDVTEGCTSDDSCSILFLIVVESQHKAQDYLRMRHRCEDVSWCELSPCPPQAACRALKQGYECISNATYQENTTIVYRGNGLINRHLNSIVFSIRTRKRNAVVMHAENGSDFVTVSIQDGFLVLEIQSGTLSPITLHSPSILTDGNWHDVELLISNPWANISKWIMVPIEQNEFTESDFMTGNLDFLREGVDILLGGLGADSSSNLIGCLSNVELGGIVLPYFSSTEVRFPRTQEEMFKKISEEPIQTGCMGGVVCEPNPCLHGGICDDQFNHFHCFCLPGWGGDHCELNTNTCASNPCQHGYCSVQDLTYNCTCEGGYTGTNCEVKVDLCAGHKCANGATCLQGFNTYSCLCPYRFTGPFCSSRIAEPPWYVVVRTSPPRLPVSICGDEQQNYTCFNGGNCSEVACDCMPGFSGHWCELELDECRSNPCMNGGYCQNMVNKFQCVCEMTFAGETCEVDVSDLYFYMATLFWQNLFQFLSYLILRLDDEPAIDWGDDE</sequence>
<dbReference type="Gene3D" id="2.60.120.200">
    <property type="match status" value="3"/>
</dbReference>
<evidence type="ECO:0000259" key="16">
    <source>
        <dbReference type="PROSITE" id="PS50026"/>
    </source>
</evidence>
<feature type="disulfide bond" evidence="14">
    <location>
        <begin position="193"/>
        <end position="202"/>
    </location>
</feature>
<dbReference type="InterPro" id="IPR000152">
    <property type="entry name" value="EGF-type_Asp/Asn_hydroxyl_site"/>
</dbReference>
<evidence type="ECO:0000256" key="13">
    <source>
        <dbReference type="ARBA" id="ARBA00060989"/>
    </source>
</evidence>
<dbReference type="GO" id="GO:0005509">
    <property type="term" value="F:calcium ion binding"/>
    <property type="evidence" value="ECO:0007669"/>
    <property type="project" value="InterPro"/>
</dbReference>
<evidence type="ECO:0000256" key="7">
    <source>
        <dbReference type="ARBA" id="ARBA00022737"/>
    </source>
</evidence>
<evidence type="ECO:0000256" key="8">
    <source>
        <dbReference type="ARBA" id="ARBA00022989"/>
    </source>
</evidence>
<dbReference type="GO" id="GO:0032991">
    <property type="term" value="C:protein-containing complex"/>
    <property type="evidence" value="ECO:0007669"/>
    <property type="project" value="UniProtKB-ARBA"/>
</dbReference>
<dbReference type="SMART" id="SM00282">
    <property type="entry name" value="LamG"/>
    <property type="match status" value="3"/>
</dbReference>
<evidence type="ECO:0000256" key="1">
    <source>
        <dbReference type="ARBA" id="ARBA00004247"/>
    </source>
</evidence>
<keyword evidence="11" id="KW-0325">Glycoprotein</keyword>
<feature type="domain" description="EGF-like" evidence="16">
    <location>
        <begin position="47"/>
        <end position="86"/>
    </location>
</feature>
<dbReference type="PROSITE" id="PS50025">
    <property type="entry name" value="LAM_G_DOMAIN"/>
    <property type="match status" value="3"/>
</dbReference>
<feature type="domain" description="EGF-like" evidence="16">
    <location>
        <begin position="282"/>
        <end position="318"/>
    </location>
</feature>
<dbReference type="GO" id="GO:0005911">
    <property type="term" value="C:cell-cell junction"/>
    <property type="evidence" value="ECO:0007669"/>
    <property type="project" value="UniProtKB-ARBA"/>
</dbReference>
<evidence type="ECO:0000256" key="11">
    <source>
        <dbReference type="ARBA" id="ARBA00023180"/>
    </source>
</evidence>
<feature type="domain" description="EGF-like" evidence="16">
    <location>
        <begin position="205"/>
        <end position="241"/>
    </location>
</feature>
<dbReference type="PROSITE" id="PS50026">
    <property type="entry name" value="EGF_3"/>
    <property type="match status" value="16"/>
</dbReference>
<evidence type="ECO:0000259" key="15">
    <source>
        <dbReference type="PROSITE" id="PS50025"/>
    </source>
</evidence>
<evidence type="ECO:0000256" key="3">
    <source>
        <dbReference type="ARBA" id="ARBA00022475"/>
    </source>
</evidence>
<feature type="disulfide bond" evidence="14">
    <location>
        <begin position="1296"/>
        <end position="1305"/>
    </location>
</feature>
<dbReference type="STRING" id="623744.A0A553R406"/>
<feature type="disulfide bond" evidence="14">
    <location>
        <begin position="76"/>
        <end position="85"/>
    </location>
</feature>
<dbReference type="InterPro" id="IPR001791">
    <property type="entry name" value="Laminin_G"/>
</dbReference>
<dbReference type="SUPFAM" id="SSF57184">
    <property type="entry name" value="Growth factor receptor domain"/>
    <property type="match status" value="1"/>
</dbReference>
<evidence type="ECO:0000256" key="4">
    <source>
        <dbReference type="ARBA" id="ARBA00022536"/>
    </source>
</evidence>
<feature type="domain" description="Laminin G" evidence="15">
    <location>
        <begin position="465"/>
        <end position="642"/>
    </location>
</feature>
<feature type="domain" description="EGF-like" evidence="16">
    <location>
        <begin position="1270"/>
        <end position="1306"/>
    </location>
</feature>
<feature type="domain" description="Laminin G" evidence="15">
    <location>
        <begin position="686"/>
        <end position="856"/>
    </location>
</feature>
<keyword evidence="18" id="KW-1185">Reference proteome</keyword>
<dbReference type="FunFam" id="2.60.120.200:FF:000081">
    <property type="entry name" value="Crumbs 1, cell polarity complex component"/>
    <property type="match status" value="1"/>
</dbReference>
<feature type="domain" description="EGF-like" evidence="16">
    <location>
        <begin position="422"/>
        <end position="462"/>
    </location>
</feature>
<comment type="caution">
    <text evidence="14">Lacks conserved residue(s) required for the propagation of feature annotation.</text>
</comment>
<evidence type="ECO:0000256" key="6">
    <source>
        <dbReference type="ARBA" id="ARBA00022729"/>
    </source>
</evidence>
<evidence type="ECO:0000313" key="18">
    <source>
        <dbReference type="Proteomes" id="UP000316079"/>
    </source>
</evidence>
<dbReference type="CDD" id="cd00054">
    <property type="entry name" value="EGF_CA"/>
    <property type="match status" value="8"/>
</dbReference>
<evidence type="ECO:0000256" key="9">
    <source>
        <dbReference type="ARBA" id="ARBA00023136"/>
    </source>
</evidence>
<evidence type="ECO:0000256" key="5">
    <source>
        <dbReference type="ARBA" id="ARBA00022692"/>
    </source>
</evidence>
<dbReference type="OrthoDB" id="283575at2759"/>
<feature type="domain" description="EGF-like" evidence="16">
    <location>
        <begin position="167"/>
        <end position="203"/>
    </location>
</feature>
<dbReference type="Pfam" id="PF12661">
    <property type="entry name" value="hEGF"/>
    <property type="match status" value="3"/>
</dbReference>
<dbReference type="SMART" id="SM00181">
    <property type="entry name" value="EGF"/>
    <property type="match status" value="17"/>
</dbReference>
<dbReference type="SMART" id="SM00179">
    <property type="entry name" value="EGF_CA"/>
    <property type="match status" value="12"/>
</dbReference>
<dbReference type="PRINTS" id="PR00010">
    <property type="entry name" value="EGFBLOOD"/>
</dbReference>
<dbReference type="FunFam" id="2.10.25.10:FF:000208">
    <property type="entry name" value="Crumbs 2, cell polarity complex component"/>
    <property type="match status" value="1"/>
</dbReference>
<keyword evidence="3" id="KW-1003">Cell membrane</keyword>
<name>A0A553R406_9TELE</name>
<dbReference type="FunFam" id="2.10.25.10:FF:000123">
    <property type="entry name" value="Crumbs homolog 1 (Drosophila)"/>
    <property type="match status" value="2"/>
</dbReference>
<keyword evidence="4 14" id="KW-0245">EGF-like domain</keyword>
<dbReference type="FunFam" id="2.10.25.10:FF:000575">
    <property type="entry name" value="Crumbs, isoform C"/>
    <property type="match status" value="1"/>
</dbReference>
<dbReference type="Gene3D" id="2.10.25.10">
    <property type="entry name" value="Laminin"/>
    <property type="match status" value="15"/>
</dbReference>
<feature type="disulfide bond" evidence="14">
    <location>
        <begin position="452"/>
        <end position="461"/>
    </location>
</feature>
<dbReference type="SUPFAM" id="SSF49899">
    <property type="entry name" value="Concanavalin A-like lectins/glucanases"/>
    <property type="match status" value="3"/>
</dbReference>